<keyword evidence="2" id="KW-1185">Reference proteome</keyword>
<dbReference type="KEGG" id="tce:A3L02_01000"/>
<dbReference type="AlphaFoldDB" id="A0A218P000"/>
<sequence length="196" mass="22235">MDELEFCVKSLSYPLGMILERLERKNGEKVRVGPGSIELPDVPFPALCYLTAVALFDSLDLVDRKRLQDDYDAIERFREKLLTSKLGEGLGNYLKNPGLYVSPGGRISIDWLGFEKRAGEVRNYLKRVLEVWKTCATREGFLEKTGFMSELIPDEGLLLVYLAEDEKLRELINAALGKHNGEFKAAVVRYFKALRG</sequence>
<protein>
    <submittedName>
        <fullName evidence="1">Uncharacterized protein</fullName>
    </submittedName>
</protein>
<organism evidence="1 2">
    <name type="scientific">Thermococcus celer Vu 13 = JCM 8558</name>
    <dbReference type="NCBI Taxonomy" id="1293037"/>
    <lineage>
        <taxon>Archaea</taxon>
        <taxon>Methanobacteriati</taxon>
        <taxon>Methanobacteriota</taxon>
        <taxon>Thermococci</taxon>
        <taxon>Thermococcales</taxon>
        <taxon>Thermococcaceae</taxon>
        <taxon>Thermococcus</taxon>
    </lineage>
</organism>
<name>A0A218P000_THECE</name>
<dbReference type="EMBL" id="CP014854">
    <property type="protein sequence ID" value="ASI98243.1"/>
    <property type="molecule type" value="Genomic_DNA"/>
</dbReference>
<dbReference type="RefSeq" id="WP_088862212.1">
    <property type="nucleotide sequence ID" value="NZ_CP014854.1"/>
</dbReference>
<dbReference type="OrthoDB" id="91317at2157"/>
<evidence type="ECO:0000313" key="2">
    <source>
        <dbReference type="Proteomes" id="UP000197156"/>
    </source>
</evidence>
<dbReference type="Proteomes" id="UP000197156">
    <property type="component" value="Chromosome"/>
</dbReference>
<proteinExistence type="predicted"/>
<reference evidence="1 2" key="1">
    <citation type="submission" date="2016-03" db="EMBL/GenBank/DDBJ databases">
        <title>Complete genome sequence of Thermococcus celer.</title>
        <authorList>
            <person name="Oger P.M."/>
        </authorList>
    </citation>
    <scope>NUCLEOTIDE SEQUENCE [LARGE SCALE GENOMIC DNA]</scope>
    <source>
        <strain evidence="1 2">Vu 13</strain>
    </source>
</reference>
<dbReference type="GeneID" id="33323284"/>
<accession>A0A218P000</accession>
<gene>
    <name evidence="1" type="ORF">A3L02_01000</name>
</gene>
<evidence type="ECO:0000313" key="1">
    <source>
        <dbReference type="EMBL" id="ASI98243.1"/>
    </source>
</evidence>